<name>A0A0V1H5T1_9BILA</name>
<organism evidence="1 2">
    <name type="scientific">Trichinella zimbabwensis</name>
    <dbReference type="NCBI Taxonomy" id="268475"/>
    <lineage>
        <taxon>Eukaryota</taxon>
        <taxon>Metazoa</taxon>
        <taxon>Ecdysozoa</taxon>
        <taxon>Nematoda</taxon>
        <taxon>Enoplea</taxon>
        <taxon>Dorylaimia</taxon>
        <taxon>Trichinellida</taxon>
        <taxon>Trichinellidae</taxon>
        <taxon>Trichinella</taxon>
    </lineage>
</organism>
<sequence>MVFNQSLFHKRMKLAVTWKGSQTVLRNSASDVYLAVDCVMISSLSVLRFTSTFVAYCESYACVVLISQRVTVCKYCMFVFNVE</sequence>
<dbReference type="Proteomes" id="UP000055024">
    <property type="component" value="Unassembled WGS sequence"/>
</dbReference>
<comment type="caution">
    <text evidence="1">The sequence shown here is derived from an EMBL/GenBank/DDBJ whole genome shotgun (WGS) entry which is preliminary data.</text>
</comment>
<reference evidence="1 2" key="1">
    <citation type="submission" date="2015-01" db="EMBL/GenBank/DDBJ databases">
        <title>Evolution of Trichinella species and genotypes.</title>
        <authorList>
            <person name="Korhonen P.K."/>
            <person name="Edoardo P."/>
            <person name="Giuseppe L.R."/>
            <person name="Gasser R.B."/>
        </authorList>
    </citation>
    <scope>NUCLEOTIDE SEQUENCE [LARGE SCALE GENOMIC DNA]</scope>
    <source>
        <strain evidence="1">ISS1029</strain>
    </source>
</reference>
<accession>A0A0V1H5T1</accession>
<evidence type="ECO:0000313" key="2">
    <source>
        <dbReference type="Proteomes" id="UP000055024"/>
    </source>
</evidence>
<evidence type="ECO:0000313" key="1">
    <source>
        <dbReference type="EMBL" id="KRZ05578.1"/>
    </source>
</evidence>
<proteinExistence type="predicted"/>
<keyword evidence="2" id="KW-1185">Reference proteome</keyword>
<dbReference type="AlphaFoldDB" id="A0A0V1H5T1"/>
<dbReference type="EMBL" id="JYDP01000136">
    <property type="protein sequence ID" value="KRZ05578.1"/>
    <property type="molecule type" value="Genomic_DNA"/>
</dbReference>
<gene>
    <name evidence="1" type="ORF">T11_11442</name>
</gene>
<protein>
    <submittedName>
        <fullName evidence="1">Uncharacterized protein</fullName>
    </submittedName>
</protein>